<feature type="transmembrane region" description="Helical" evidence="6">
    <location>
        <begin position="389"/>
        <end position="408"/>
    </location>
</feature>
<dbReference type="RefSeq" id="XP_040798484.1">
    <property type="nucleotide sequence ID" value="XM_040948031.1"/>
</dbReference>
<dbReference type="AlphaFoldDB" id="A0A8G1RKJ0"/>
<feature type="region of interest" description="Disordered" evidence="5">
    <location>
        <begin position="49"/>
        <end position="123"/>
    </location>
</feature>
<dbReference type="InterPro" id="IPR011701">
    <property type="entry name" value="MFS"/>
</dbReference>
<name>A0A8G1RKJ0_9EURO</name>
<evidence type="ECO:0000256" key="5">
    <source>
        <dbReference type="SAM" id="MobiDB-lite"/>
    </source>
</evidence>
<gene>
    <name evidence="7" type="ORF">BO72DRAFT_488224</name>
</gene>
<dbReference type="EMBL" id="KZ824668">
    <property type="protein sequence ID" value="RAK74474.1"/>
    <property type="molecule type" value="Genomic_DNA"/>
</dbReference>
<dbReference type="Pfam" id="PF07690">
    <property type="entry name" value="MFS_1"/>
    <property type="match status" value="1"/>
</dbReference>
<feature type="transmembrane region" description="Helical" evidence="6">
    <location>
        <begin position="196"/>
        <end position="213"/>
    </location>
</feature>
<organism evidence="7 8">
    <name type="scientific">Aspergillus fijiensis CBS 313.89</name>
    <dbReference type="NCBI Taxonomy" id="1448319"/>
    <lineage>
        <taxon>Eukaryota</taxon>
        <taxon>Fungi</taxon>
        <taxon>Dikarya</taxon>
        <taxon>Ascomycota</taxon>
        <taxon>Pezizomycotina</taxon>
        <taxon>Eurotiomycetes</taxon>
        <taxon>Eurotiomycetidae</taxon>
        <taxon>Eurotiales</taxon>
        <taxon>Aspergillaceae</taxon>
        <taxon>Aspergillus</taxon>
    </lineage>
</organism>
<feature type="transmembrane region" description="Helical" evidence="6">
    <location>
        <begin position="249"/>
        <end position="271"/>
    </location>
</feature>
<dbReference type="PANTHER" id="PTHR23502">
    <property type="entry name" value="MAJOR FACILITATOR SUPERFAMILY"/>
    <property type="match status" value="1"/>
</dbReference>
<feature type="compositionally biased region" description="Polar residues" evidence="5">
    <location>
        <begin position="79"/>
        <end position="91"/>
    </location>
</feature>
<evidence type="ECO:0000256" key="4">
    <source>
        <dbReference type="ARBA" id="ARBA00023136"/>
    </source>
</evidence>
<protein>
    <submittedName>
        <fullName evidence="7">MFS general substrate transporter</fullName>
    </submittedName>
</protein>
<comment type="subcellular location">
    <subcellularLocation>
        <location evidence="1">Membrane</location>
        <topology evidence="1">Multi-pass membrane protein</topology>
    </subcellularLocation>
</comment>
<dbReference type="SUPFAM" id="SSF103473">
    <property type="entry name" value="MFS general substrate transporter"/>
    <property type="match status" value="1"/>
</dbReference>
<dbReference type="GO" id="GO:1990961">
    <property type="term" value="P:xenobiotic detoxification by transmembrane export across the plasma membrane"/>
    <property type="evidence" value="ECO:0007669"/>
    <property type="project" value="TreeGrafter"/>
</dbReference>
<reference evidence="7 8" key="1">
    <citation type="submission" date="2018-02" db="EMBL/GenBank/DDBJ databases">
        <title>The genomes of Aspergillus section Nigri reveals drivers in fungal speciation.</title>
        <authorList>
            <consortium name="DOE Joint Genome Institute"/>
            <person name="Vesth T.C."/>
            <person name="Nybo J."/>
            <person name="Theobald S."/>
            <person name="Brandl J."/>
            <person name="Frisvad J.C."/>
            <person name="Nielsen K.F."/>
            <person name="Lyhne E.K."/>
            <person name="Kogle M.E."/>
            <person name="Kuo A."/>
            <person name="Riley R."/>
            <person name="Clum A."/>
            <person name="Nolan M."/>
            <person name="Lipzen A."/>
            <person name="Salamov A."/>
            <person name="Henrissat B."/>
            <person name="Wiebenga A."/>
            <person name="De vries R.P."/>
            <person name="Grigoriev I.V."/>
            <person name="Mortensen U.H."/>
            <person name="Andersen M.R."/>
            <person name="Baker S.E."/>
        </authorList>
    </citation>
    <scope>NUCLEOTIDE SEQUENCE [LARGE SCALE GENOMIC DNA]</scope>
    <source>
        <strain evidence="7 8">CBS 313.89</strain>
    </source>
</reference>
<feature type="transmembrane region" description="Helical" evidence="6">
    <location>
        <begin position="495"/>
        <end position="522"/>
    </location>
</feature>
<proteinExistence type="predicted"/>
<feature type="compositionally biased region" description="Pro residues" evidence="5">
    <location>
        <begin position="113"/>
        <end position="122"/>
    </location>
</feature>
<evidence type="ECO:0000256" key="3">
    <source>
        <dbReference type="ARBA" id="ARBA00022989"/>
    </source>
</evidence>
<keyword evidence="2 6" id="KW-0812">Transmembrane</keyword>
<feature type="transmembrane region" description="Helical" evidence="6">
    <location>
        <begin position="529"/>
        <end position="550"/>
    </location>
</feature>
<evidence type="ECO:0000256" key="6">
    <source>
        <dbReference type="SAM" id="Phobius"/>
    </source>
</evidence>
<dbReference type="PANTHER" id="PTHR23502:SF23">
    <property type="entry name" value="FLUCONAZOLE RESISTANCE PROTEIN 1"/>
    <property type="match status" value="1"/>
</dbReference>
<dbReference type="GeneID" id="63865364"/>
<evidence type="ECO:0000313" key="7">
    <source>
        <dbReference type="EMBL" id="RAK74474.1"/>
    </source>
</evidence>
<evidence type="ECO:0000313" key="8">
    <source>
        <dbReference type="Proteomes" id="UP000249789"/>
    </source>
</evidence>
<evidence type="ECO:0000256" key="1">
    <source>
        <dbReference type="ARBA" id="ARBA00004141"/>
    </source>
</evidence>
<dbReference type="OrthoDB" id="3357846at2759"/>
<feature type="transmembrane region" description="Helical" evidence="6">
    <location>
        <begin position="225"/>
        <end position="243"/>
    </location>
</feature>
<feature type="compositionally biased region" description="Low complexity" evidence="5">
    <location>
        <begin position="92"/>
        <end position="102"/>
    </location>
</feature>
<dbReference type="Proteomes" id="UP000249789">
    <property type="component" value="Unassembled WGS sequence"/>
</dbReference>
<feature type="transmembrane region" description="Helical" evidence="6">
    <location>
        <begin position="428"/>
        <end position="447"/>
    </location>
</feature>
<accession>A0A8G1RKJ0</accession>
<feature type="transmembrane region" description="Helical" evidence="6">
    <location>
        <begin position="283"/>
        <end position="305"/>
    </location>
</feature>
<sequence>MAHLLTNSPIGLIGRWLSGGRLLPPTEQQPGFKLPPPYRLAATRTVLPVGSSSLTGSERDEEGGLEAREKKNHVRNESRSGGSSEAHFTTDQQPQQQQQQQQEQEKPADEPAPEPATRPPWNEPQITAEGAIQVGWYSSTDPDNPQNWSFGAKLLVYLEVNLITFMVYMSVAIFSAAEGEFRTVFGVSRSVTELGMSLYVLGYGTGPMIWSPLSEIPSVGRNPPYVVSVTIFLLLSIPTALVNNVPGFLILRFLQGFFGSPGLATGGASIADVTGLTNLPYGLYVWAVCSIAGPAVAPVIAGFSVPVKGWHWSMWEVLWAAGGCFVFLLFLPETSGPAILHLRAKRLRALTGNPAFQSQSEIAVRDARPTQIVYDALVIPWKINALDPAILFTTVYIGLVYAIFYSYFEVLPRVYITMHAMTLGQLGLIFLGAIVGTLLVLPGYFAFTHWSLNADFRRGVWPRPEKRLVPALCGSVLVPVGLFLFAWTARPDIHWLVPTVGLVLEVAGMSLVIQCVFSYVAVAYLRYSASLFAINDLARAYLAFAAIMWSDPLYDRLGVARGTTLLAGLTVGCVGGMFTLYWLGPALRKRSRFASD</sequence>
<feature type="transmembrane region" description="Helical" evidence="6">
    <location>
        <begin position="562"/>
        <end position="583"/>
    </location>
</feature>
<dbReference type="InterPro" id="IPR036259">
    <property type="entry name" value="MFS_trans_sf"/>
</dbReference>
<keyword evidence="3 6" id="KW-1133">Transmembrane helix</keyword>
<dbReference type="CDD" id="cd17323">
    <property type="entry name" value="MFS_Tpo1_MDR_like"/>
    <property type="match status" value="1"/>
</dbReference>
<keyword evidence="8" id="KW-1185">Reference proteome</keyword>
<feature type="transmembrane region" description="Helical" evidence="6">
    <location>
        <begin position="317"/>
        <end position="340"/>
    </location>
</feature>
<feature type="compositionally biased region" description="Basic and acidic residues" evidence="5">
    <location>
        <begin position="65"/>
        <end position="78"/>
    </location>
</feature>
<dbReference type="GO" id="GO:0005886">
    <property type="term" value="C:plasma membrane"/>
    <property type="evidence" value="ECO:0007669"/>
    <property type="project" value="TreeGrafter"/>
</dbReference>
<dbReference type="VEuPathDB" id="FungiDB:BO72DRAFT_488224"/>
<dbReference type="GO" id="GO:0015244">
    <property type="term" value="F:fluconazole transmembrane transporter activity"/>
    <property type="evidence" value="ECO:0007669"/>
    <property type="project" value="TreeGrafter"/>
</dbReference>
<keyword evidence="4 6" id="KW-0472">Membrane</keyword>
<feature type="transmembrane region" description="Helical" evidence="6">
    <location>
        <begin position="154"/>
        <end position="176"/>
    </location>
</feature>
<dbReference type="Gene3D" id="1.20.1250.20">
    <property type="entry name" value="MFS general substrate transporter like domains"/>
    <property type="match status" value="1"/>
</dbReference>
<feature type="transmembrane region" description="Helical" evidence="6">
    <location>
        <begin position="468"/>
        <end position="489"/>
    </location>
</feature>
<evidence type="ECO:0000256" key="2">
    <source>
        <dbReference type="ARBA" id="ARBA00022692"/>
    </source>
</evidence>